<dbReference type="RefSeq" id="WP_148521541.1">
    <property type="nucleotide sequence ID" value="NZ_VSIJ01000005.1"/>
</dbReference>
<dbReference type="InterPro" id="IPR044925">
    <property type="entry name" value="His-Me_finger_sf"/>
</dbReference>
<dbReference type="InterPro" id="IPR040255">
    <property type="entry name" value="Non-specific_endonuclease"/>
</dbReference>
<dbReference type="InterPro" id="IPR020821">
    <property type="entry name" value="ENPP1-3/EXOG-like_nuc-like"/>
</dbReference>
<reference evidence="6 7" key="1">
    <citation type="submission" date="2019-06" db="EMBL/GenBank/DDBJ databases">
        <title>Vibrio cholerae phylogeny based on whole-genome sequencing reveals genetic diversity and population strucutre.</title>
        <authorList>
            <person name="Zhiqiu Y."/>
            <person name="Bin L."/>
            <person name="Lingyan J."/>
        </authorList>
    </citation>
    <scope>NUCLEOTIDE SEQUENCE [LARGE SCALE GENOMIC DNA]</scope>
    <source>
        <strain evidence="6 7">N2814</strain>
    </source>
</reference>
<sequence length="252" mass="28648">MRFAFFLMLFVTFATSAEVSLIHKKYSGYETWIDCSKRSLALVSYVVKADYHNEKVDREFHFDQSIPEECRQKSTSTYRSPKEASYHRGHMVPYNHMDFSVLAQHESNIMTANILPQTSTLNTGAWLVSEEYVECQRDKLKGDLGESLYGVAVMAGPLYEGEPDTRFMKSHGIQTPTGYFKVAIAGSAYGIDETKAWIMPNSFDATKEMADTYLVSIKEVEKRSGFSWDLPEAEKIKVAKSSYSTVQNCRLD</sequence>
<feature type="chain" id="PRO_5044835599" evidence="3">
    <location>
        <begin position="17"/>
        <end position="252"/>
    </location>
</feature>
<keyword evidence="6" id="KW-0540">Nuclease</keyword>
<protein>
    <submittedName>
        <fullName evidence="6">DNA/RNA non-specific endonuclease</fullName>
    </submittedName>
</protein>
<feature type="signal peptide" evidence="3">
    <location>
        <begin position="1"/>
        <end position="16"/>
    </location>
</feature>
<evidence type="ECO:0000313" key="7">
    <source>
        <dbReference type="Proteomes" id="UP000323819"/>
    </source>
</evidence>
<name>A0ABD7SST4_VIBCL</name>
<comment type="caution">
    <text evidence="6">The sequence shown here is derived from an EMBL/GenBank/DDBJ whole genome shotgun (WGS) entry which is preliminary data.</text>
</comment>
<feature type="domain" description="DNA/RNA non-specific endonuclease/pyrophosphatase/phosphodiesterase" evidence="5">
    <location>
        <begin position="25"/>
        <end position="233"/>
    </location>
</feature>
<dbReference type="InterPro" id="IPR044929">
    <property type="entry name" value="DNA/RNA_non-sp_Endonuclease_sf"/>
</dbReference>
<evidence type="ECO:0000259" key="5">
    <source>
        <dbReference type="SMART" id="SM00892"/>
    </source>
</evidence>
<proteinExistence type="predicted"/>
<evidence type="ECO:0000256" key="3">
    <source>
        <dbReference type="SAM" id="SignalP"/>
    </source>
</evidence>
<evidence type="ECO:0000256" key="1">
    <source>
        <dbReference type="PIRSR" id="PIRSR640255-1"/>
    </source>
</evidence>
<dbReference type="EMBL" id="VSIJ01000005">
    <property type="protein sequence ID" value="TXX67396.1"/>
    <property type="molecule type" value="Genomic_DNA"/>
</dbReference>
<keyword evidence="3" id="KW-0732">Signal</keyword>
<keyword evidence="2" id="KW-0479">Metal-binding</keyword>
<dbReference type="Gene3D" id="3.40.570.10">
    <property type="entry name" value="Extracellular Endonuclease, subunit A"/>
    <property type="match status" value="1"/>
</dbReference>
<dbReference type="SUPFAM" id="SSF54060">
    <property type="entry name" value="His-Me finger endonucleases"/>
    <property type="match status" value="1"/>
</dbReference>
<dbReference type="PANTHER" id="PTHR13966:SF5">
    <property type="entry name" value="ENDONUCLEASE G, MITOCHONDRIAL"/>
    <property type="match status" value="1"/>
</dbReference>
<keyword evidence="6" id="KW-0378">Hydrolase</keyword>
<accession>A0ABD7SST4</accession>
<dbReference type="SMART" id="SM00477">
    <property type="entry name" value="NUC"/>
    <property type="match status" value="1"/>
</dbReference>
<feature type="active site" description="Proton acceptor" evidence="1">
    <location>
        <position position="90"/>
    </location>
</feature>
<keyword evidence="6" id="KW-0255">Endonuclease</keyword>
<gene>
    <name evidence="6" type="ORF">FXF03_02115</name>
</gene>
<dbReference type="Pfam" id="PF01223">
    <property type="entry name" value="Endonuclease_NS"/>
    <property type="match status" value="1"/>
</dbReference>
<organism evidence="6 7">
    <name type="scientific">Vibrio cholerae</name>
    <dbReference type="NCBI Taxonomy" id="666"/>
    <lineage>
        <taxon>Bacteria</taxon>
        <taxon>Pseudomonadati</taxon>
        <taxon>Pseudomonadota</taxon>
        <taxon>Gammaproteobacteria</taxon>
        <taxon>Vibrionales</taxon>
        <taxon>Vibrionaceae</taxon>
        <taxon>Vibrio</taxon>
    </lineage>
</organism>
<dbReference type="GO" id="GO:0004519">
    <property type="term" value="F:endonuclease activity"/>
    <property type="evidence" value="ECO:0007669"/>
    <property type="project" value="UniProtKB-KW"/>
</dbReference>
<dbReference type="InterPro" id="IPR001604">
    <property type="entry name" value="Endo_G_ENPP1-like_dom"/>
</dbReference>
<dbReference type="AlphaFoldDB" id="A0ABD7SST4"/>
<dbReference type="SMART" id="SM00892">
    <property type="entry name" value="Endonuclease_NS"/>
    <property type="match status" value="1"/>
</dbReference>
<dbReference type="PANTHER" id="PTHR13966">
    <property type="entry name" value="ENDONUCLEASE RELATED"/>
    <property type="match status" value="1"/>
</dbReference>
<dbReference type="Proteomes" id="UP000323819">
    <property type="component" value="Unassembled WGS sequence"/>
</dbReference>
<feature type="domain" description="ENPP1-3/EXOG-like endonuclease/phosphodiesterase" evidence="4">
    <location>
        <begin position="26"/>
        <end position="233"/>
    </location>
</feature>
<feature type="binding site" evidence="2">
    <location>
        <position position="122"/>
    </location>
    <ligand>
        <name>Mg(2+)</name>
        <dbReference type="ChEBI" id="CHEBI:18420"/>
        <note>catalytic</note>
    </ligand>
</feature>
<evidence type="ECO:0000256" key="2">
    <source>
        <dbReference type="PIRSR" id="PIRSR640255-2"/>
    </source>
</evidence>
<evidence type="ECO:0000259" key="4">
    <source>
        <dbReference type="SMART" id="SM00477"/>
    </source>
</evidence>
<evidence type="ECO:0000313" key="6">
    <source>
        <dbReference type="EMBL" id="TXX67396.1"/>
    </source>
</evidence>